<dbReference type="InterPro" id="IPR007387">
    <property type="entry name" value="TRAP_DctQ"/>
</dbReference>
<comment type="subcellular location">
    <subcellularLocation>
        <location evidence="1">Cell inner membrane</location>
        <topology evidence="1">Multi-pass membrane protein</topology>
    </subcellularLocation>
</comment>
<feature type="transmembrane region" description="Helical" evidence="9">
    <location>
        <begin position="14"/>
        <end position="35"/>
    </location>
</feature>
<evidence type="ECO:0000313" key="11">
    <source>
        <dbReference type="EMBL" id="GAA0433751.1"/>
    </source>
</evidence>
<dbReference type="PANTHER" id="PTHR35011">
    <property type="entry name" value="2,3-DIKETO-L-GULONATE TRAP TRANSPORTER SMALL PERMEASE PROTEIN YIAM"/>
    <property type="match status" value="1"/>
</dbReference>
<evidence type="ECO:0000256" key="8">
    <source>
        <dbReference type="ARBA" id="ARBA00038436"/>
    </source>
</evidence>
<protein>
    <recommendedName>
        <fullName evidence="10">Tripartite ATP-independent periplasmic transporters DctQ component domain-containing protein</fullName>
    </recommendedName>
</protein>
<keyword evidence="12" id="KW-1185">Reference proteome</keyword>
<evidence type="ECO:0000256" key="2">
    <source>
        <dbReference type="ARBA" id="ARBA00022448"/>
    </source>
</evidence>
<name>A0ABP3J0I7_9BACI</name>
<feature type="domain" description="Tripartite ATP-independent periplasmic transporters DctQ component" evidence="10">
    <location>
        <begin position="23"/>
        <end position="150"/>
    </location>
</feature>
<feature type="transmembrane region" description="Helical" evidence="9">
    <location>
        <begin position="47"/>
        <end position="64"/>
    </location>
</feature>
<gene>
    <name evidence="11" type="ORF">GCM10008983_07910</name>
</gene>
<comment type="caution">
    <text evidence="11">The sequence shown here is derived from an EMBL/GenBank/DDBJ whole genome shotgun (WGS) entry which is preliminary data.</text>
</comment>
<evidence type="ECO:0000256" key="6">
    <source>
        <dbReference type="ARBA" id="ARBA00022989"/>
    </source>
</evidence>
<organism evidence="11 12">
    <name type="scientific">Lentibacillus halophilus</name>
    <dbReference type="NCBI Taxonomy" id="295065"/>
    <lineage>
        <taxon>Bacteria</taxon>
        <taxon>Bacillati</taxon>
        <taxon>Bacillota</taxon>
        <taxon>Bacilli</taxon>
        <taxon>Bacillales</taxon>
        <taxon>Bacillaceae</taxon>
        <taxon>Lentibacillus</taxon>
    </lineage>
</organism>
<evidence type="ECO:0000256" key="1">
    <source>
        <dbReference type="ARBA" id="ARBA00004429"/>
    </source>
</evidence>
<proteinExistence type="inferred from homology"/>
<evidence type="ECO:0000256" key="3">
    <source>
        <dbReference type="ARBA" id="ARBA00022475"/>
    </source>
</evidence>
<sequence length="163" mass="18909">MNFKKIIDEKLEEWVIASGFIFIVLLVFAQVVFRYVFNSSLGWSAELSRYVLIWLAWISVSLAIRKNAHIRVEVVKKLFSDRFKLIIEFIVLVLWVTFSVFLAYLGFQFVKQVQLTGQTSPSIGIPMWIVYLVVPISGALMIMRLIQQFYFVFKTDPSEQKGG</sequence>
<dbReference type="InterPro" id="IPR055348">
    <property type="entry name" value="DctQ"/>
</dbReference>
<dbReference type="EMBL" id="BAAADM010000020">
    <property type="protein sequence ID" value="GAA0433751.1"/>
    <property type="molecule type" value="Genomic_DNA"/>
</dbReference>
<evidence type="ECO:0000259" key="10">
    <source>
        <dbReference type="Pfam" id="PF04290"/>
    </source>
</evidence>
<evidence type="ECO:0000256" key="9">
    <source>
        <dbReference type="SAM" id="Phobius"/>
    </source>
</evidence>
<feature type="transmembrane region" description="Helical" evidence="9">
    <location>
        <begin position="125"/>
        <end position="146"/>
    </location>
</feature>
<dbReference type="PANTHER" id="PTHR35011:SF2">
    <property type="entry name" value="2,3-DIKETO-L-GULONATE TRAP TRANSPORTER SMALL PERMEASE PROTEIN YIAM"/>
    <property type="match status" value="1"/>
</dbReference>
<dbReference type="Proteomes" id="UP001501459">
    <property type="component" value="Unassembled WGS sequence"/>
</dbReference>
<keyword evidence="7 9" id="KW-0472">Membrane</keyword>
<keyword evidence="6 9" id="KW-1133">Transmembrane helix</keyword>
<reference evidence="12" key="1">
    <citation type="journal article" date="2019" name="Int. J. Syst. Evol. Microbiol.">
        <title>The Global Catalogue of Microorganisms (GCM) 10K type strain sequencing project: providing services to taxonomists for standard genome sequencing and annotation.</title>
        <authorList>
            <consortium name="The Broad Institute Genomics Platform"/>
            <consortium name="The Broad Institute Genome Sequencing Center for Infectious Disease"/>
            <person name="Wu L."/>
            <person name="Ma J."/>
        </authorList>
    </citation>
    <scope>NUCLEOTIDE SEQUENCE [LARGE SCALE GENOMIC DNA]</scope>
    <source>
        <strain evidence="12">JCM 12149</strain>
    </source>
</reference>
<keyword evidence="4" id="KW-0997">Cell inner membrane</keyword>
<keyword evidence="5 9" id="KW-0812">Transmembrane</keyword>
<evidence type="ECO:0000256" key="4">
    <source>
        <dbReference type="ARBA" id="ARBA00022519"/>
    </source>
</evidence>
<keyword evidence="2" id="KW-0813">Transport</keyword>
<comment type="similarity">
    <text evidence="8">Belongs to the TRAP transporter small permease family.</text>
</comment>
<accession>A0ABP3J0I7</accession>
<dbReference type="Pfam" id="PF04290">
    <property type="entry name" value="DctQ"/>
    <property type="match status" value="1"/>
</dbReference>
<evidence type="ECO:0000256" key="5">
    <source>
        <dbReference type="ARBA" id="ARBA00022692"/>
    </source>
</evidence>
<dbReference type="RefSeq" id="WP_343751326.1">
    <property type="nucleotide sequence ID" value="NZ_BAAADM010000020.1"/>
</dbReference>
<evidence type="ECO:0000313" key="12">
    <source>
        <dbReference type="Proteomes" id="UP001501459"/>
    </source>
</evidence>
<feature type="transmembrane region" description="Helical" evidence="9">
    <location>
        <begin position="85"/>
        <end position="105"/>
    </location>
</feature>
<keyword evidence="3" id="KW-1003">Cell membrane</keyword>
<evidence type="ECO:0000256" key="7">
    <source>
        <dbReference type="ARBA" id="ARBA00023136"/>
    </source>
</evidence>